<keyword evidence="8" id="KW-1185">Reference proteome</keyword>
<evidence type="ECO:0000313" key="7">
    <source>
        <dbReference type="EMBL" id="MCL2914665.1"/>
    </source>
</evidence>
<name>A0ABT0N980_9GAMM</name>
<evidence type="ECO:0000256" key="1">
    <source>
        <dbReference type="ARBA" id="ARBA00004141"/>
    </source>
</evidence>
<feature type="transmembrane region" description="Helical" evidence="5">
    <location>
        <begin position="97"/>
        <end position="116"/>
    </location>
</feature>
<keyword evidence="4 5" id="KW-0472">Membrane</keyword>
<keyword evidence="2 5" id="KW-0812">Transmembrane</keyword>
<evidence type="ECO:0000313" key="8">
    <source>
        <dbReference type="Proteomes" id="UP001202831"/>
    </source>
</evidence>
<evidence type="ECO:0000259" key="6">
    <source>
        <dbReference type="Pfam" id="PF07298"/>
    </source>
</evidence>
<feature type="domain" description="NnrU" evidence="6">
    <location>
        <begin position="4"/>
        <end position="183"/>
    </location>
</feature>
<comment type="subcellular location">
    <subcellularLocation>
        <location evidence="1">Membrane</location>
        <topology evidence="1">Multi-pass membrane protein</topology>
    </subcellularLocation>
</comment>
<sequence length="187" mass="20922">MLYLILGVLLWSLTHLLPSLAPNWRAAQLASSVGHYKGLFSLSILISLGLIVYGWRHTPVEYLYVAGMGMRHATMSLMLVAFILFGASMYPTRIKRLIRHPMLMSVLVWAVAHLLSNGESRSLVLFGGLGAWALVQMLLINRRDGDWVKPEVGSWFREIRGLIISLVIMAVAVWLHPYFAGVALLPQ</sequence>
<dbReference type="Pfam" id="PF07298">
    <property type="entry name" value="NnrU"/>
    <property type="match status" value="1"/>
</dbReference>
<dbReference type="EMBL" id="JAKIKT010000004">
    <property type="protein sequence ID" value="MCL2914665.1"/>
    <property type="molecule type" value="Genomic_DNA"/>
</dbReference>
<feature type="transmembrane region" description="Helical" evidence="5">
    <location>
        <begin position="36"/>
        <end position="56"/>
    </location>
</feature>
<reference evidence="7 8" key="1">
    <citation type="submission" date="2022-01" db="EMBL/GenBank/DDBJ databases">
        <title>Whole genome-based taxonomy of the Shewanellaceae.</title>
        <authorList>
            <person name="Martin-Rodriguez A.J."/>
        </authorList>
    </citation>
    <scope>NUCLEOTIDE SEQUENCE [LARGE SCALE GENOMIC DNA]</scope>
    <source>
        <strain evidence="7 8">DSM 21332</strain>
    </source>
</reference>
<dbReference type="Proteomes" id="UP001202831">
    <property type="component" value="Unassembled WGS sequence"/>
</dbReference>
<evidence type="ECO:0000256" key="3">
    <source>
        <dbReference type="ARBA" id="ARBA00022989"/>
    </source>
</evidence>
<evidence type="ECO:0000256" key="2">
    <source>
        <dbReference type="ARBA" id="ARBA00022692"/>
    </source>
</evidence>
<evidence type="ECO:0000256" key="5">
    <source>
        <dbReference type="SAM" id="Phobius"/>
    </source>
</evidence>
<feature type="transmembrane region" description="Helical" evidence="5">
    <location>
        <begin position="161"/>
        <end position="185"/>
    </location>
</feature>
<feature type="transmembrane region" description="Helical" evidence="5">
    <location>
        <begin position="122"/>
        <end position="140"/>
    </location>
</feature>
<accession>A0ABT0N980</accession>
<gene>
    <name evidence="7" type="ORF">L2725_12890</name>
</gene>
<dbReference type="RefSeq" id="WP_249249338.1">
    <property type="nucleotide sequence ID" value="NZ_JAKIKT010000004.1"/>
</dbReference>
<evidence type="ECO:0000256" key="4">
    <source>
        <dbReference type="ARBA" id="ARBA00023136"/>
    </source>
</evidence>
<comment type="caution">
    <text evidence="7">The sequence shown here is derived from an EMBL/GenBank/DDBJ whole genome shotgun (WGS) entry which is preliminary data.</text>
</comment>
<protein>
    <submittedName>
        <fullName evidence="7">NnrU family protein</fullName>
    </submittedName>
</protein>
<dbReference type="InterPro" id="IPR009915">
    <property type="entry name" value="NnrU_dom"/>
</dbReference>
<keyword evidence="3 5" id="KW-1133">Transmembrane helix</keyword>
<feature type="transmembrane region" description="Helical" evidence="5">
    <location>
        <begin position="6"/>
        <end position="24"/>
    </location>
</feature>
<proteinExistence type="predicted"/>
<feature type="transmembrane region" description="Helical" evidence="5">
    <location>
        <begin position="62"/>
        <end position="85"/>
    </location>
</feature>
<organism evidence="7 8">
    <name type="scientific">Shewanella corallii</name>
    <dbReference type="NCBI Taxonomy" id="560080"/>
    <lineage>
        <taxon>Bacteria</taxon>
        <taxon>Pseudomonadati</taxon>
        <taxon>Pseudomonadota</taxon>
        <taxon>Gammaproteobacteria</taxon>
        <taxon>Alteromonadales</taxon>
        <taxon>Shewanellaceae</taxon>
        <taxon>Shewanella</taxon>
    </lineage>
</organism>